<name>A0A2M6P284_9BACT</name>
<organism evidence="3 4">
    <name type="scientific">Candidatus Magasanikbacteria bacterium CG10_big_fil_rev_8_21_14_0_10_38_6</name>
    <dbReference type="NCBI Taxonomy" id="1974647"/>
    <lineage>
        <taxon>Bacteria</taxon>
        <taxon>Candidatus Magasanikiibacteriota</taxon>
    </lineage>
</organism>
<dbReference type="PANTHER" id="PTHR41386">
    <property type="entry name" value="INTEGRAL MEMBRANE PROTEIN-RELATED"/>
    <property type="match status" value="1"/>
</dbReference>
<dbReference type="PANTHER" id="PTHR41386:SF1">
    <property type="entry name" value="MEMBRANE PROTEIN"/>
    <property type="match status" value="1"/>
</dbReference>
<evidence type="ECO:0000256" key="1">
    <source>
        <dbReference type="SAM" id="Coils"/>
    </source>
</evidence>
<dbReference type="AlphaFoldDB" id="A0A2M6P284"/>
<dbReference type="EMBL" id="PFBW01000015">
    <property type="protein sequence ID" value="PIR77835.1"/>
    <property type="molecule type" value="Genomic_DNA"/>
</dbReference>
<feature type="coiled-coil region" evidence="1">
    <location>
        <begin position="137"/>
        <end position="164"/>
    </location>
</feature>
<sequence>MTNKKPSANYCRWFFVYVRYVILLSIMPVTKQMKKNLPDEHPMIAPKKNISFGARASDRLTLFMGSWTFIILFALFLIAWMIVNIVALSLRWDPYPFILLNLFLSSLATFQAPIIMMSQNREGERDRIVAKYDYAVNRRAEREIQDIKKDLEEIKTLVRSLRTKSKKTVNK</sequence>
<feature type="transmembrane region" description="Helical" evidence="2">
    <location>
        <begin position="60"/>
        <end position="83"/>
    </location>
</feature>
<protein>
    <submittedName>
        <fullName evidence="3">Cyclic nucleotide-binding protein</fullName>
    </submittedName>
</protein>
<comment type="caution">
    <text evidence="3">The sequence shown here is derived from an EMBL/GenBank/DDBJ whole genome shotgun (WGS) entry which is preliminary data.</text>
</comment>
<proteinExistence type="predicted"/>
<keyword evidence="2" id="KW-0472">Membrane</keyword>
<evidence type="ECO:0000313" key="4">
    <source>
        <dbReference type="Proteomes" id="UP000228528"/>
    </source>
</evidence>
<feature type="transmembrane region" description="Helical" evidence="2">
    <location>
        <begin position="95"/>
        <end position="117"/>
    </location>
</feature>
<feature type="transmembrane region" description="Helical" evidence="2">
    <location>
        <begin position="12"/>
        <end position="30"/>
    </location>
</feature>
<keyword evidence="2" id="KW-0812">Transmembrane</keyword>
<keyword evidence="2" id="KW-1133">Transmembrane helix</keyword>
<evidence type="ECO:0000313" key="3">
    <source>
        <dbReference type="EMBL" id="PIR77835.1"/>
    </source>
</evidence>
<reference evidence="4" key="1">
    <citation type="submission" date="2017-09" db="EMBL/GenBank/DDBJ databases">
        <title>Depth-based differentiation of microbial function through sediment-hosted aquifers and enrichment of novel symbionts in the deep terrestrial subsurface.</title>
        <authorList>
            <person name="Probst A.J."/>
            <person name="Ladd B."/>
            <person name="Jarett J.K."/>
            <person name="Geller-Mcgrath D.E."/>
            <person name="Sieber C.M.K."/>
            <person name="Emerson J.B."/>
            <person name="Anantharaman K."/>
            <person name="Thomas B.C."/>
            <person name="Malmstrom R."/>
            <person name="Stieglmeier M."/>
            <person name="Klingl A."/>
            <person name="Woyke T."/>
            <person name="Ryan C.M."/>
            <person name="Banfield J.F."/>
        </authorList>
    </citation>
    <scope>NUCLEOTIDE SEQUENCE [LARGE SCALE GENOMIC DNA]</scope>
</reference>
<accession>A0A2M6P284</accession>
<evidence type="ECO:0000256" key="2">
    <source>
        <dbReference type="SAM" id="Phobius"/>
    </source>
</evidence>
<keyword evidence="1" id="KW-0175">Coiled coil</keyword>
<dbReference type="Proteomes" id="UP000228528">
    <property type="component" value="Unassembled WGS sequence"/>
</dbReference>
<dbReference type="InterPro" id="IPR010406">
    <property type="entry name" value="DUF1003"/>
</dbReference>
<dbReference type="Pfam" id="PF06210">
    <property type="entry name" value="DUF1003"/>
    <property type="match status" value="1"/>
</dbReference>
<gene>
    <name evidence="3" type="ORF">COU30_00320</name>
</gene>